<evidence type="ECO:0000313" key="2">
    <source>
        <dbReference type="EMBL" id="CAF4072702.1"/>
    </source>
</evidence>
<dbReference type="Gene3D" id="2.40.50.120">
    <property type="match status" value="1"/>
</dbReference>
<dbReference type="EMBL" id="CAJOBC010026929">
    <property type="protein sequence ID" value="CAF4072702.1"/>
    <property type="molecule type" value="Genomic_DNA"/>
</dbReference>
<dbReference type="Proteomes" id="UP000681722">
    <property type="component" value="Unassembled WGS sequence"/>
</dbReference>
<dbReference type="Proteomes" id="UP000663829">
    <property type="component" value="Unassembled WGS sequence"/>
</dbReference>
<dbReference type="AlphaFoldDB" id="A0A815C4H9"/>
<accession>A0A815C4H9</accession>
<evidence type="ECO:0000313" key="1">
    <source>
        <dbReference type="EMBL" id="CAF1278947.1"/>
    </source>
</evidence>
<name>A0A815C4H9_9BILA</name>
<comment type="caution">
    <text evidence="1">The sequence shown here is derived from an EMBL/GenBank/DDBJ whole genome shotgun (WGS) entry which is preliminary data.</text>
</comment>
<evidence type="ECO:0000313" key="3">
    <source>
        <dbReference type="Proteomes" id="UP000663829"/>
    </source>
</evidence>
<keyword evidence="3" id="KW-1185">Reference proteome</keyword>
<proteinExistence type="predicted"/>
<dbReference type="InterPro" id="IPR008993">
    <property type="entry name" value="TIMP-like_OB-fold"/>
</dbReference>
<reference evidence="1" key="1">
    <citation type="submission" date="2021-02" db="EMBL/GenBank/DDBJ databases">
        <authorList>
            <person name="Nowell W R."/>
        </authorList>
    </citation>
    <scope>NUCLEOTIDE SEQUENCE</scope>
</reference>
<gene>
    <name evidence="1" type="ORF">GPM918_LOCUS27458</name>
    <name evidence="2" type="ORF">SRO942_LOCUS27789</name>
</gene>
<organism evidence="1 3">
    <name type="scientific">Didymodactylos carnosus</name>
    <dbReference type="NCBI Taxonomy" id="1234261"/>
    <lineage>
        <taxon>Eukaryota</taxon>
        <taxon>Metazoa</taxon>
        <taxon>Spiralia</taxon>
        <taxon>Gnathifera</taxon>
        <taxon>Rotifera</taxon>
        <taxon>Eurotatoria</taxon>
        <taxon>Bdelloidea</taxon>
        <taxon>Philodinida</taxon>
        <taxon>Philodinidae</taxon>
        <taxon>Didymodactylos</taxon>
    </lineage>
</organism>
<sequence>MSDTISITFQVNEVYKGSIKPGELVKIQTSLEPGMCGILVELNQQWQIWAYGKNNSATICDSTQNIDDNRNKLMEFSALAEKRKIAKKIRVTKPTSMMNSPESFEKGHHKLPLITITSTTATITTTTTIITTFIQEKKTSDAGILYPNNRGYSVTGYKRN</sequence>
<dbReference type="EMBL" id="CAJNOQ010011527">
    <property type="protein sequence ID" value="CAF1278947.1"/>
    <property type="molecule type" value="Genomic_DNA"/>
</dbReference>
<dbReference type="SUPFAM" id="SSF50242">
    <property type="entry name" value="TIMP-like"/>
    <property type="match status" value="1"/>
</dbReference>
<protein>
    <submittedName>
        <fullName evidence="1">Uncharacterized protein</fullName>
    </submittedName>
</protein>